<comment type="cofactor">
    <cofactor evidence="4">
        <name>Mg(2+)</name>
        <dbReference type="ChEBI" id="CHEBI:18420"/>
    </cofactor>
</comment>
<accession>A0A1G2BRS1</accession>
<dbReference type="InterPro" id="IPR006379">
    <property type="entry name" value="HAD-SF_hydro_IIB"/>
</dbReference>
<dbReference type="Pfam" id="PF02358">
    <property type="entry name" value="Trehalose_PPase"/>
    <property type="match status" value="1"/>
</dbReference>
<comment type="catalytic activity">
    <reaction evidence="4">
        <text>alpha,alpha-trehalose 6-phosphate + H2O = alpha,alpha-trehalose + phosphate</text>
        <dbReference type="Rhea" id="RHEA:23420"/>
        <dbReference type="ChEBI" id="CHEBI:15377"/>
        <dbReference type="ChEBI" id="CHEBI:16551"/>
        <dbReference type="ChEBI" id="CHEBI:43474"/>
        <dbReference type="ChEBI" id="CHEBI:58429"/>
        <dbReference type="EC" id="3.1.3.12"/>
    </reaction>
</comment>
<evidence type="ECO:0000313" key="5">
    <source>
        <dbReference type="EMBL" id="OGY90927.1"/>
    </source>
</evidence>
<comment type="similarity">
    <text evidence="2 4">Belongs to the trehalose phosphatase family.</text>
</comment>
<dbReference type="PANTHER" id="PTHR43768:SF3">
    <property type="entry name" value="TREHALOSE 6-PHOSPHATE PHOSPHATASE"/>
    <property type="match status" value="1"/>
</dbReference>
<dbReference type="Proteomes" id="UP000178109">
    <property type="component" value="Unassembled WGS sequence"/>
</dbReference>
<dbReference type="SUPFAM" id="SSF56784">
    <property type="entry name" value="HAD-like"/>
    <property type="match status" value="1"/>
</dbReference>
<sequence>MKYAFSKLPEIKSKIENSGPTALLLDFDGTISPIVPRPDDAYIPEKTRSLLKKIDKMFPVVIVTGRPLAVIRKKVGVKRFIYAASHGWEWDFEGKLKRKPLPKTIAVKFNRLRQAVKNIKKDFPPLIIENKPYSVTFHYHLLPIKQEMIFTERLKNFLKPIRRQSSIRIFHDKKTVEITPDLNWTKGDISESALRHLRQKSHKNFLPIYIGDSTTDEDAFRALARGITVRVGKSKNSAAEYYLREQREVQKFLGWFLKTLPS</sequence>
<dbReference type="InterPro" id="IPR036412">
    <property type="entry name" value="HAD-like_sf"/>
</dbReference>
<dbReference type="PANTHER" id="PTHR43768">
    <property type="entry name" value="TREHALOSE 6-PHOSPHATE PHOSPHATASE"/>
    <property type="match status" value="1"/>
</dbReference>
<reference evidence="5 6" key="1">
    <citation type="journal article" date="2016" name="Nat. Commun.">
        <title>Thousands of microbial genomes shed light on interconnected biogeochemical processes in an aquifer system.</title>
        <authorList>
            <person name="Anantharaman K."/>
            <person name="Brown C.T."/>
            <person name="Hug L.A."/>
            <person name="Sharon I."/>
            <person name="Castelle C.J."/>
            <person name="Probst A.J."/>
            <person name="Thomas B.C."/>
            <person name="Singh A."/>
            <person name="Wilkins M.J."/>
            <person name="Karaoz U."/>
            <person name="Brodie E.L."/>
            <person name="Williams K.H."/>
            <person name="Hubbard S.S."/>
            <person name="Banfield J.F."/>
        </authorList>
    </citation>
    <scope>NUCLEOTIDE SEQUENCE [LARGE SCALE GENOMIC DNA]</scope>
</reference>
<dbReference type="Gene3D" id="3.30.70.1020">
    <property type="entry name" value="Trehalose-6-phosphate phosphatase related protein, domain 2"/>
    <property type="match status" value="1"/>
</dbReference>
<protein>
    <recommendedName>
        <fullName evidence="4">Trehalose 6-phosphate phosphatase</fullName>
        <ecNumber evidence="4">3.1.3.12</ecNumber>
    </recommendedName>
</protein>
<dbReference type="GO" id="GO:0005992">
    <property type="term" value="P:trehalose biosynthetic process"/>
    <property type="evidence" value="ECO:0007669"/>
    <property type="project" value="UniProtKB-UniPathway"/>
</dbReference>
<proteinExistence type="inferred from homology"/>
<dbReference type="EC" id="3.1.3.12" evidence="4"/>
<name>A0A1G2BRS1_9BACT</name>
<keyword evidence="4" id="KW-0479">Metal-binding</keyword>
<dbReference type="UniPathway" id="UPA00299"/>
<keyword evidence="3 4" id="KW-0378">Hydrolase</keyword>
<gene>
    <name evidence="5" type="ORF">A3H70_01770</name>
</gene>
<keyword evidence="4" id="KW-0460">Magnesium</keyword>
<dbReference type="InterPro" id="IPR044651">
    <property type="entry name" value="OTSB-like"/>
</dbReference>
<dbReference type="Gene3D" id="3.40.50.1000">
    <property type="entry name" value="HAD superfamily/HAD-like"/>
    <property type="match status" value="1"/>
</dbReference>
<dbReference type="GO" id="GO:0004805">
    <property type="term" value="F:trehalose-phosphatase activity"/>
    <property type="evidence" value="ECO:0007669"/>
    <property type="project" value="UniProtKB-EC"/>
</dbReference>
<evidence type="ECO:0000256" key="2">
    <source>
        <dbReference type="ARBA" id="ARBA00008770"/>
    </source>
</evidence>
<dbReference type="NCBIfam" id="TIGR01484">
    <property type="entry name" value="HAD-SF-IIB"/>
    <property type="match status" value="1"/>
</dbReference>
<dbReference type="NCBIfam" id="TIGR00685">
    <property type="entry name" value="T6PP"/>
    <property type="match status" value="1"/>
</dbReference>
<evidence type="ECO:0000256" key="4">
    <source>
        <dbReference type="RuleBase" id="RU361117"/>
    </source>
</evidence>
<dbReference type="InterPro" id="IPR003337">
    <property type="entry name" value="Trehalose_PPase"/>
</dbReference>
<dbReference type="GO" id="GO:0046872">
    <property type="term" value="F:metal ion binding"/>
    <property type="evidence" value="ECO:0007669"/>
    <property type="project" value="UniProtKB-KW"/>
</dbReference>
<dbReference type="InterPro" id="IPR023214">
    <property type="entry name" value="HAD_sf"/>
</dbReference>
<comment type="function">
    <text evidence="4">Removes the phosphate from trehalose 6-phosphate to produce free trehalose.</text>
</comment>
<dbReference type="AlphaFoldDB" id="A0A1G2BRS1"/>
<dbReference type="STRING" id="1798553.A3H70_01770"/>
<evidence type="ECO:0000313" key="6">
    <source>
        <dbReference type="Proteomes" id="UP000178109"/>
    </source>
</evidence>
<organism evidence="5 6">
    <name type="scientific">Candidatus Komeilibacteria bacterium RIFCSPLOWO2_02_FULL_48_11</name>
    <dbReference type="NCBI Taxonomy" id="1798553"/>
    <lineage>
        <taxon>Bacteria</taxon>
        <taxon>Candidatus Komeiliibacteriota</taxon>
    </lineage>
</organism>
<dbReference type="EMBL" id="MHKO01000058">
    <property type="protein sequence ID" value="OGY90927.1"/>
    <property type="molecule type" value="Genomic_DNA"/>
</dbReference>
<evidence type="ECO:0000256" key="1">
    <source>
        <dbReference type="ARBA" id="ARBA00005199"/>
    </source>
</evidence>
<comment type="caution">
    <text evidence="5">The sequence shown here is derived from an EMBL/GenBank/DDBJ whole genome shotgun (WGS) entry which is preliminary data.</text>
</comment>
<comment type="pathway">
    <text evidence="1 4">Glycan biosynthesis; trehalose biosynthesis.</text>
</comment>
<evidence type="ECO:0000256" key="3">
    <source>
        <dbReference type="ARBA" id="ARBA00022801"/>
    </source>
</evidence>